<sequence>MDFNIFKIASLLILIVVYLAVRKFFKRVANFTEKLGQSNTQEREDEIEKLNAKISILEQQINHKS</sequence>
<dbReference type="EMBL" id="JAPDHW010000011">
    <property type="protein sequence ID" value="MCW3169897.1"/>
    <property type="molecule type" value="Genomic_DNA"/>
</dbReference>
<name>A0ABT3I1G5_9FLAO</name>
<proteinExistence type="predicted"/>
<evidence type="ECO:0000313" key="3">
    <source>
        <dbReference type="Proteomes" id="UP001163731"/>
    </source>
</evidence>
<feature type="transmembrane region" description="Helical" evidence="1">
    <location>
        <begin position="6"/>
        <end position="25"/>
    </location>
</feature>
<dbReference type="RefSeq" id="WP_264751063.1">
    <property type="nucleotide sequence ID" value="NZ_JAPDHW010000011.1"/>
</dbReference>
<keyword evidence="1" id="KW-1133">Transmembrane helix</keyword>
<gene>
    <name evidence="2" type="ORF">OMO38_15335</name>
</gene>
<reference evidence="2" key="1">
    <citation type="submission" date="2022-10" db="EMBL/GenBank/DDBJ databases">
        <title>Chryseobacterium babae sp. nov. isolated from the gut of the beetle Oryctes rhinoceros, and Chryseobacterium kimseyorum sp. nov., isolated from a stick insect rearing cage.</title>
        <authorList>
            <person name="Shelomi M."/>
            <person name="Han C.-J."/>
            <person name="Chen W.-M."/>
            <person name="Chen H.-K."/>
            <person name="Liaw S.-J."/>
            <person name="Muhle E."/>
            <person name="Clermont D."/>
        </authorList>
    </citation>
    <scope>NUCLEOTIDE SEQUENCE</scope>
    <source>
        <strain evidence="2">09-1422</strain>
    </source>
</reference>
<keyword evidence="1" id="KW-0472">Membrane</keyword>
<keyword evidence="3" id="KW-1185">Reference proteome</keyword>
<protein>
    <submittedName>
        <fullName evidence="2">Uncharacterized protein</fullName>
    </submittedName>
</protein>
<dbReference type="Proteomes" id="UP001163731">
    <property type="component" value="Unassembled WGS sequence"/>
</dbReference>
<organism evidence="2 3">
    <name type="scientific">Chryseobacterium kimseyorum</name>
    <dbReference type="NCBI Taxonomy" id="2984028"/>
    <lineage>
        <taxon>Bacteria</taxon>
        <taxon>Pseudomonadati</taxon>
        <taxon>Bacteroidota</taxon>
        <taxon>Flavobacteriia</taxon>
        <taxon>Flavobacteriales</taxon>
        <taxon>Weeksellaceae</taxon>
        <taxon>Chryseobacterium group</taxon>
        <taxon>Chryseobacterium</taxon>
    </lineage>
</organism>
<evidence type="ECO:0000313" key="2">
    <source>
        <dbReference type="EMBL" id="MCW3169897.1"/>
    </source>
</evidence>
<keyword evidence="1" id="KW-0812">Transmembrane</keyword>
<evidence type="ECO:0000256" key="1">
    <source>
        <dbReference type="SAM" id="Phobius"/>
    </source>
</evidence>
<comment type="caution">
    <text evidence="2">The sequence shown here is derived from an EMBL/GenBank/DDBJ whole genome shotgun (WGS) entry which is preliminary data.</text>
</comment>
<accession>A0ABT3I1G5</accession>